<feature type="domain" description="Cytochrome c" evidence="6">
    <location>
        <begin position="97"/>
        <end position="208"/>
    </location>
</feature>
<dbReference type="Gene3D" id="1.10.760.10">
    <property type="entry name" value="Cytochrome c-like domain"/>
    <property type="match status" value="1"/>
</dbReference>
<dbReference type="InterPro" id="IPR030999">
    <property type="entry name" value="Thiosulf_SoxX"/>
</dbReference>
<feature type="region of interest" description="Disordered" evidence="5">
    <location>
        <begin position="208"/>
        <end position="227"/>
    </location>
</feature>
<sequence>MLATATTAAPPAPEAAYTAMSPEELADYLIFEAGGFDLDAQTQDGGTARERMTQDRTQKVCSAIARSGKDLDRATAAKISALADDSIEYPDGGVELGDWKRGEEIARSGYGYRIGHRVDDHDSRTPGGNCYACHQLDPNEIAYGTVGPSLTGYGRLRGASDAMLKHTYQILYNPNLFFPCTTMPRFGHHGTLTQAQIADVMAYLLDPESPVNQEPPKTADAEQAAAD</sequence>
<dbReference type="Proteomes" id="UP000748752">
    <property type="component" value="Unassembled WGS sequence"/>
</dbReference>
<dbReference type="InterPro" id="IPR009056">
    <property type="entry name" value="Cyt_c-like_dom"/>
</dbReference>
<dbReference type="NCBIfam" id="TIGR04485">
    <property type="entry name" value="thiosulf_SoxX"/>
    <property type="match status" value="1"/>
</dbReference>
<evidence type="ECO:0000256" key="2">
    <source>
        <dbReference type="ARBA" id="ARBA00022723"/>
    </source>
</evidence>
<proteinExistence type="predicted"/>
<evidence type="ECO:0000256" key="3">
    <source>
        <dbReference type="ARBA" id="ARBA00023004"/>
    </source>
</evidence>
<keyword evidence="8" id="KW-1185">Reference proteome</keyword>
<evidence type="ECO:0000313" key="8">
    <source>
        <dbReference type="Proteomes" id="UP000748752"/>
    </source>
</evidence>
<accession>A0ABS1CHE8</accession>
<keyword evidence="2 4" id="KW-0479">Metal-binding</keyword>
<evidence type="ECO:0000259" key="6">
    <source>
        <dbReference type="PROSITE" id="PS51007"/>
    </source>
</evidence>
<evidence type="ECO:0000256" key="5">
    <source>
        <dbReference type="SAM" id="MobiDB-lite"/>
    </source>
</evidence>
<evidence type="ECO:0000313" key="7">
    <source>
        <dbReference type="EMBL" id="MBK1631138.1"/>
    </source>
</evidence>
<dbReference type="InterPro" id="IPR036909">
    <property type="entry name" value="Cyt_c-like_dom_sf"/>
</dbReference>
<keyword evidence="3 4" id="KW-0408">Iron</keyword>
<evidence type="ECO:0000256" key="4">
    <source>
        <dbReference type="PROSITE-ProRule" id="PRU00433"/>
    </source>
</evidence>
<protein>
    <submittedName>
        <fullName evidence="7">Sulfur oxidation c-type cytochrome SoxX</fullName>
    </submittedName>
</protein>
<dbReference type="EMBL" id="NRRV01000022">
    <property type="protein sequence ID" value="MBK1631138.1"/>
    <property type="molecule type" value="Genomic_DNA"/>
</dbReference>
<comment type="caution">
    <text evidence="7">The sequence shown here is derived from an EMBL/GenBank/DDBJ whole genome shotgun (WGS) entry which is preliminary data.</text>
</comment>
<evidence type="ECO:0000256" key="1">
    <source>
        <dbReference type="ARBA" id="ARBA00022617"/>
    </source>
</evidence>
<dbReference type="SUPFAM" id="SSF46626">
    <property type="entry name" value="Cytochrome c"/>
    <property type="match status" value="1"/>
</dbReference>
<gene>
    <name evidence="7" type="primary">soxX</name>
    <name evidence="7" type="ORF">CKO31_10360</name>
</gene>
<reference evidence="7 8" key="1">
    <citation type="journal article" date="2020" name="Microorganisms">
        <title>Osmotic Adaptation and Compatible Solute Biosynthesis of Phototrophic Bacteria as Revealed from Genome Analyses.</title>
        <authorList>
            <person name="Imhoff J.F."/>
            <person name="Rahn T."/>
            <person name="Kunzel S."/>
            <person name="Keller A."/>
            <person name="Neulinger S.C."/>
        </authorList>
    </citation>
    <scope>NUCLEOTIDE SEQUENCE [LARGE SCALE GENOMIC DNA]</scope>
    <source>
        <strain evidence="7 8">DSM 6210</strain>
    </source>
</reference>
<dbReference type="Pfam" id="PF00034">
    <property type="entry name" value="Cytochrom_C"/>
    <property type="match status" value="1"/>
</dbReference>
<dbReference type="PROSITE" id="PS51007">
    <property type="entry name" value="CYTC"/>
    <property type="match status" value="1"/>
</dbReference>
<keyword evidence="1 4" id="KW-0349">Heme</keyword>
<name>A0ABS1CHE8_9GAMM</name>
<organism evidence="7 8">
    <name type="scientific">Thiohalocapsa halophila</name>
    <dbReference type="NCBI Taxonomy" id="69359"/>
    <lineage>
        <taxon>Bacteria</taxon>
        <taxon>Pseudomonadati</taxon>
        <taxon>Pseudomonadota</taxon>
        <taxon>Gammaproteobacteria</taxon>
        <taxon>Chromatiales</taxon>
        <taxon>Chromatiaceae</taxon>
        <taxon>Thiohalocapsa</taxon>
    </lineage>
</organism>